<evidence type="ECO:0000256" key="2">
    <source>
        <dbReference type="ARBA" id="ARBA00023002"/>
    </source>
</evidence>
<protein>
    <submittedName>
        <fullName evidence="3">Uncharacterized protein</fullName>
    </submittedName>
</protein>
<dbReference type="Gene3D" id="3.40.50.720">
    <property type="entry name" value="NAD(P)-binding Rossmann-like Domain"/>
    <property type="match status" value="1"/>
</dbReference>
<sequence length="321" mass="35252">MPLAVVTGASTGIGFHTAGQLAVKGYDVVCACRNPTRAKEVTQSIRDWYGKGRPLSVEFRELDLASFASVQTFAAGMVARAQPLDVLVCNAGVNSALVPQEPENQLSQDGVDLLYQTNFLSHLLLVLLLLPLLRAAYGRVLSVSSVVHRGASREHFRLIKSVREPYTSLYGISKLAQILATHELHRRFTRRNLVSFHCVNPGGVSSDIWRDDPGWKQLLFKGVLATPETAAQTVVRAAECWDGRPPASPRYWNGYMGAGKLSAFEYWSPWSARARLVESEPSLDARDPELARQVWEESIEAISSAGVDIDMPEDGFEKGAA</sequence>
<reference evidence="3" key="1">
    <citation type="submission" date="2021-01" db="EMBL/GenBank/DDBJ databases">
        <authorList>
            <person name="Corre E."/>
            <person name="Pelletier E."/>
            <person name="Niang G."/>
            <person name="Scheremetjew M."/>
            <person name="Finn R."/>
            <person name="Kale V."/>
            <person name="Holt S."/>
            <person name="Cochrane G."/>
            <person name="Meng A."/>
            <person name="Brown T."/>
            <person name="Cohen L."/>
        </authorList>
    </citation>
    <scope>NUCLEOTIDE SEQUENCE</scope>
    <source>
        <strain evidence="3">CCMP3105</strain>
    </source>
</reference>
<dbReference type="Pfam" id="PF00106">
    <property type="entry name" value="adh_short"/>
    <property type="match status" value="1"/>
</dbReference>
<dbReference type="SUPFAM" id="SSF51735">
    <property type="entry name" value="NAD(P)-binding Rossmann-fold domains"/>
    <property type="match status" value="1"/>
</dbReference>
<gene>
    <name evidence="3" type="ORF">AMON00008_LOCUS20316</name>
</gene>
<dbReference type="InterPro" id="IPR036291">
    <property type="entry name" value="NAD(P)-bd_dom_sf"/>
</dbReference>
<dbReference type="EMBL" id="HBNR01029812">
    <property type="protein sequence ID" value="CAE4583392.1"/>
    <property type="molecule type" value="Transcribed_RNA"/>
</dbReference>
<dbReference type="PANTHER" id="PTHR24320:SF148">
    <property type="entry name" value="NAD(P)-BINDING ROSSMANN-FOLD SUPERFAMILY PROTEIN"/>
    <property type="match status" value="1"/>
</dbReference>
<evidence type="ECO:0000256" key="1">
    <source>
        <dbReference type="ARBA" id="ARBA00006484"/>
    </source>
</evidence>
<name>A0A7S4UH75_9DINO</name>
<dbReference type="PANTHER" id="PTHR24320">
    <property type="entry name" value="RETINOL DEHYDROGENASE"/>
    <property type="match status" value="1"/>
</dbReference>
<accession>A0A7S4UH75</accession>
<dbReference type="InterPro" id="IPR002347">
    <property type="entry name" value="SDR_fam"/>
</dbReference>
<keyword evidence="2" id="KW-0560">Oxidoreductase</keyword>
<dbReference type="GO" id="GO:0016491">
    <property type="term" value="F:oxidoreductase activity"/>
    <property type="evidence" value="ECO:0007669"/>
    <property type="project" value="UniProtKB-KW"/>
</dbReference>
<comment type="similarity">
    <text evidence="1">Belongs to the short-chain dehydrogenases/reductases (SDR) family.</text>
</comment>
<dbReference type="PRINTS" id="PR00081">
    <property type="entry name" value="GDHRDH"/>
</dbReference>
<evidence type="ECO:0000313" key="3">
    <source>
        <dbReference type="EMBL" id="CAE4583392.1"/>
    </source>
</evidence>
<dbReference type="AlphaFoldDB" id="A0A7S4UH75"/>
<proteinExistence type="inferred from homology"/>
<organism evidence="3">
    <name type="scientific">Alexandrium monilatum</name>
    <dbReference type="NCBI Taxonomy" id="311494"/>
    <lineage>
        <taxon>Eukaryota</taxon>
        <taxon>Sar</taxon>
        <taxon>Alveolata</taxon>
        <taxon>Dinophyceae</taxon>
        <taxon>Gonyaulacales</taxon>
        <taxon>Pyrocystaceae</taxon>
        <taxon>Alexandrium</taxon>
    </lineage>
</organism>